<evidence type="ECO:0000313" key="3">
    <source>
        <dbReference type="Proteomes" id="UP001562357"/>
    </source>
</evidence>
<accession>A0ABQ0CL71</accession>
<reference evidence="3" key="1">
    <citation type="submission" date="2024-06" db="EMBL/GenBank/DDBJ databases">
        <title>Draft Genome Sequences of Epichloe bromicola Strains Isolated from Elymus ciliaris.</title>
        <authorList>
            <consortium name="Epichloe bromicola genome sequencing consortium"/>
            <person name="Miura A."/>
            <person name="Imano S."/>
            <person name="Ashida A."/>
            <person name="Sato I."/>
            <person name="Chiba S."/>
            <person name="Tanaka A."/>
            <person name="Camagna M."/>
            <person name="Takemoto D."/>
        </authorList>
    </citation>
    <scope>NUCLEOTIDE SEQUENCE [LARGE SCALE GENOMIC DNA]</scope>
    <source>
        <strain evidence="3">DP</strain>
    </source>
</reference>
<dbReference type="Gene3D" id="2.130.10.10">
    <property type="entry name" value="YVTN repeat-like/Quinoprotein amine dehydrogenase"/>
    <property type="match status" value="2"/>
</dbReference>
<sequence>MRRFRVRKSDASVAAVAVEGSYDDENDYLAIDASAKATAVQSTISLGVDEVQGTMPRRPASEGAQSRCSTRRTSSNASSSYYPAYSLYPAPTKPLPPLPRKANGSSTSIGRPPSELSMGSSGRSSHYSDRSESLAARNADPSASSFSPKSPALTHFTGVSDCRHSDLSSQLSSLEVSFKSLVLSDEKRMNNSVHYLDVSCSSSTLASKHGNSHVKVWNLEDGAMQNVIKFSSYTEARSRGRDYLIRSHAILSEASKLIAIATKFGSSVEIWDWENRRSLQTLDGADRWAAGKMDVYDHGWGRFATYRGEAGMIDLYAATREKKPFVLVRTINLAEANLPFVPQYPELALSATSPLLIAAAGPRPPRHGYPPPEKETLLVAWETHDKGIVGSKPYRVARPWQHQELETAIPSDLSTYGSSVVSIWIPASFRVVRIPAGRGGDGYNLTPVKVSSRFVLVWDLAANSTRTFSIPNCTSCISPDCRYVAYCHVSGAGARGTLAVIDVMSSLEVWCWPDRNATAMNSGPRPGFDQFEDLAKVTELCFAADSKSLVIGDGDGRMGVYDIQSKKG</sequence>
<comment type="caution">
    <text evidence="2">The sequence shown here is derived from an EMBL/GenBank/DDBJ whole genome shotgun (WGS) entry which is preliminary data.</text>
</comment>
<organism evidence="2 3">
    <name type="scientific">Epichloe bromicola</name>
    <dbReference type="NCBI Taxonomy" id="79588"/>
    <lineage>
        <taxon>Eukaryota</taxon>
        <taxon>Fungi</taxon>
        <taxon>Dikarya</taxon>
        <taxon>Ascomycota</taxon>
        <taxon>Pezizomycotina</taxon>
        <taxon>Sordariomycetes</taxon>
        <taxon>Hypocreomycetidae</taxon>
        <taxon>Hypocreales</taxon>
        <taxon>Clavicipitaceae</taxon>
        <taxon>Epichloe</taxon>
    </lineage>
</organism>
<feature type="compositionally biased region" description="Low complexity" evidence="1">
    <location>
        <begin position="139"/>
        <end position="150"/>
    </location>
</feature>
<proteinExistence type="predicted"/>
<dbReference type="Proteomes" id="UP001562357">
    <property type="component" value="Unassembled WGS sequence"/>
</dbReference>
<dbReference type="EMBL" id="BAAFGZ010000070">
    <property type="protein sequence ID" value="GAB0134191.1"/>
    <property type="molecule type" value="Genomic_DNA"/>
</dbReference>
<evidence type="ECO:0000256" key="1">
    <source>
        <dbReference type="SAM" id="MobiDB-lite"/>
    </source>
</evidence>
<keyword evidence="3" id="KW-1185">Reference proteome</keyword>
<name>A0ABQ0CL71_9HYPO</name>
<feature type="compositionally biased region" description="Low complexity" evidence="1">
    <location>
        <begin position="66"/>
        <end position="79"/>
    </location>
</feature>
<feature type="compositionally biased region" description="Low complexity" evidence="1">
    <location>
        <begin position="114"/>
        <end position="125"/>
    </location>
</feature>
<protein>
    <submittedName>
        <fullName evidence="2">E3 ubiquitin ligase complex SCF subunit scon-2</fullName>
    </submittedName>
</protein>
<gene>
    <name evidence="2" type="primary">g2572</name>
    <name evidence="2" type="ORF">EsDP_00002572</name>
</gene>
<dbReference type="InterPro" id="IPR015943">
    <property type="entry name" value="WD40/YVTN_repeat-like_dom_sf"/>
</dbReference>
<feature type="region of interest" description="Disordered" evidence="1">
    <location>
        <begin position="92"/>
        <end position="150"/>
    </location>
</feature>
<dbReference type="SUPFAM" id="SSF82171">
    <property type="entry name" value="DPP6 N-terminal domain-like"/>
    <property type="match status" value="1"/>
</dbReference>
<evidence type="ECO:0000313" key="2">
    <source>
        <dbReference type="EMBL" id="GAB0134191.1"/>
    </source>
</evidence>
<feature type="region of interest" description="Disordered" evidence="1">
    <location>
        <begin position="49"/>
        <end position="79"/>
    </location>
</feature>